<keyword evidence="6 7" id="KW-0472">Membrane</keyword>
<feature type="transmembrane region" description="Helical" evidence="7">
    <location>
        <begin position="242"/>
        <end position="262"/>
    </location>
</feature>
<dbReference type="EMBL" id="CP002057">
    <property type="protein sequence ID" value="ADI36933.1"/>
    <property type="molecule type" value="Genomic_DNA"/>
</dbReference>
<proteinExistence type="inferred from homology"/>
<evidence type="ECO:0000256" key="7">
    <source>
        <dbReference type="SAM" id="Phobius"/>
    </source>
</evidence>
<dbReference type="HOGENOM" id="CLU_060248_0_0_2"/>
<feature type="domain" description="SSD" evidence="8">
    <location>
        <begin position="248"/>
        <end position="367"/>
    </location>
</feature>
<dbReference type="InterPro" id="IPR050545">
    <property type="entry name" value="Mycobact_MmpL"/>
</dbReference>
<comment type="subcellular location">
    <subcellularLocation>
        <location evidence="1">Cell membrane</location>
        <topology evidence="1">Multi-pass membrane protein</topology>
    </subcellularLocation>
</comment>
<reference evidence="9 10" key="1">
    <citation type="submission" date="2010-05" db="EMBL/GenBank/DDBJ databases">
        <title>Complete sequence of Methanococcus voltae A3.</title>
        <authorList>
            <consortium name="US DOE Joint Genome Institute"/>
            <person name="Lucas S."/>
            <person name="Copeland A."/>
            <person name="Lapidus A."/>
            <person name="Cheng J.-F."/>
            <person name="Bruce D."/>
            <person name="Goodwin L."/>
            <person name="Pitluck S."/>
            <person name="Lowry S."/>
            <person name="Clum A."/>
            <person name="Land M."/>
            <person name="Hauser L."/>
            <person name="Kyrpides N."/>
            <person name="Mikhailova N."/>
            <person name="Whitman W.B."/>
            <person name="Woyke T."/>
        </authorList>
    </citation>
    <scope>NUCLEOTIDE SEQUENCE [LARGE SCALE GENOMIC DNA]</scope>
    <source>
        <strain evidence="10">ATCC BAA-1334 / A3</strain>
    </source>
</reference>
<evidence type="ECO:0000256" key="6">
    <source>
        <dbReference type="ARBA" id="ARBA00023136"/>
    </source>
</evidence>
<evidence type="ECO:0000256" key="2">
    <source>
        <dbReference type="ARBA" id="ARBA00010157"/>
    </source>
</evidence>
<feature type="transmembrane region" description="Helical" evidence="7">
    <location>
        <begin position="348"/>
        <end position="367"/>
    </location>
</feature>
<sequence length="389" mass="43135">MIEEMLKKIARFSEKRPLLIVVVILVLTIIMGSIASNIRMETAFEKMLPQDDEAIKTLYEVRDNFGGTDIVTAAVKIIPSESSEKVEDIRDPRVLELVDFLERDISNVEYVTSVSSPTDVFKENNNNIIPNDIDTVRYIYNQIPEESQSKIFNNDYTMTTLYITTDSGSDSIKNTVLINEIENRVNEAPVPPGTKVILTGTPSLRVLVSRLMNESQLITTVVGLLGVFLVLLFYFRNFVSSFMPLAPVILAVIWTAGSMTLLDIPLDFATTAIASLLLGLGIDYGIHLMHRYHEERKKGESIEEALETAVINTGTAVLATTATTTVGFGALILAPLPTMQNLGKSCSLGIIYCMLAVIILLPSLIVLNDKYIEPFNKKLVLKIKSLKQD</sequence>
<evidence type="ECO:0000256" key="1">
    <source>
        <dbReference type="ARBA" id="ARBA00004651"/>
    </source>
</evidence>
<dbReference type="PANTHER" id="PTHR33406:SF6">
    <property type="entry name" value="MEMBRANE PROTEIN YDGH-RELATED"/>
    <property type="match status" value="1"/>
</dbReference>
<dbReference type="Pfam" id="PF03176">
    <property type="entry name" value="MMPL"/>
    <property type="match status" value="1"/>
</dbReference>
<feature type="transmembrane region" description="Helical" evidence="7">
    <location>
        <begin position="217"/>
        <end position="235"/>
    </location>
</feature>
<feature type="transmembrane region" description="Helical" evidence="7">
    <location>
        <begin position="309"/>
        <end position="336"/>
    </location>
</feature>
<protein>
    <submittedName>
        <fullName evidence="9">Exporter of the RND superfamily protein-like protein</fullName>
    </submittedName>
</protein>
<dbReference type="STRING" id="456320.Mvol_1276"/>
<dbReference type="GO" id="GO:0005886">
    <property type="term" value="C:plasma membrane"/>
    <property type="evidence" value="ECO:0007669"/>
    <property type="project" value="UniProtKB-SubCell"/>
</dbReference>
<feature type="transmembrane region" description="Helical" evidence="7">
    <location>
        <begin position="268"/>
        <end position="288"/>
    </location>
</feature>
<accession>D7DUX3</accession>
<evidence type="ECO:0000313" key="9">
    <source>
        <dbReference type="EMBL" id="ADI36933.1"/>
    </source>
</evidence>
<dbReference type="PROSITE" id="PS50156">
    <property type="entry name" value="SSD"/>
    <property type="match status" value="1"/>
</dbReference>
<evidence type="ECO:0000256" key="5">
    <source>
        <dbReference type="ARBA" id="ARBA00022989"/>
    </source>
</evidence>
<evidence type="ECO:0000256" key="3">
    <source>
        <dbReference type="ARBA" id="ARBA00022475"/>
    </source>
</evidence>
<comment type="similarity">
    <text evidence="2">Belongs to the resistance-nodulation-cell division (RND) (TC 2.A.6) family. MmpL subfamily.</text>
</comment>
<evidence type="ECO:0000313" key="10">
    <source>
        <dbReference type="Proteomes" id="UP000007722"/>
    </source>
</evidence>
<dbReference type="SUPFAM" id="SSF82866">
    <property type="entry name" value="Multidrug efflux transporter AcrB transmembrane domain"/>
    <property type="match status" value="1"/>
</dbReference>
<organism evidence="9 10">
    <name type="scientific">Methanococcus voltae (strain ATCC BAA-1334 / A3)</name>
    <dbReference type="NCBI Taxonomy" id="456320"/>
    <lineage>
        <taxon>Archaea</taxon>
        <taxon>Methanobacteriati</taxon>
        <taxon>Methanobacteriota</taxon>
        <taxon>Methanomada group</taxon>
        <taxon>Methanococci</taxon>
        <taxon>Methanococcales</taxon>
        <taxon>Methanococcaceae</taxon>
        <taxon>Methanococcus</taxon>
    </lineage>
</organism>
<evidence type="ECO:0000256" key="4">
    <source>
        <dbReference type="ARBA" id="ARBA00022692"/>
    </source>
</evidence>
<keyword evidence="4 7" id="KW-0812">Transmembrane</keyword>
<keyword evidence="5 7" id="KW-1133">Transmembrane helix</keyword>
<dbReference type="KEGG" id="mvo:Mvol_1276"/>
<dbReference type="InterPro" id="IPR000731">
    <property type="entry name" value="SSD"/>
</dbReference>
<gene>
    <name evidence="9" type="ordered locus">Mvol_1276</name>
</gene>
<dbReference type="InParanoid" id="D7DUX3"/>
<dbReference type="PANTHER" id="PTHR33406">
    <property type="entry name" value="MEMBRANE PROTEIN MJ1562-RELATED"/>
    <property type="match status" value="1"/>
</dbReference>
<dbReference type="OrthoDB" id="42357at2157"/>
<dbReference type="eggNOG" id="arCOG02174">
    <property type="taxonomic scope" value="Archaea"/>
</dbReference>
<dbReference type="Gene3D" id="1.20.1640.10">
    <property type="entry name" value="Multidrug efflux transporter AcrB transmembrane domain"/>
    <property type="match status" value="1"/>
</dbReference>
<dbReference type="Proteomes" id="UP000007722">
    <property type="component" value="Chromosome"/>
</dbReference>
<name>D7DUX3_METV3</name>
<evidence type="ECO:0000259" key="8">
    <source>
        <dbReference type="PROSITE" id="PS50156"/>
    </source>
</evidence>
<keyword evidence="3" id="KW-1003">Cell membrane</keyword>
<dbReference type="InterPro" id="IPR004869">
    <property type="entry name" value="MMPL_dom"/>
</dbReference>
<keyword evidence="10" id="KW-1185">Reference proteome</keyword>
<dbReference type="AlphaFoldDB" id="D7DUX3"/>